<proteinExistence type="predicted"/>
<dbReference type="PROSITE" id="PS50294">
    <property type="entry name" value="WD_REPEATS_REGION"/>
    <property type="match status" value="1"/>
</dbReference>
<dbReference type="GO" id="GO:0048188">
    <property type="term" value="C:Set1C/COMPASS complex"/>
    <property type="evidence" value="ECO:0007669"/>
    <property type="project" value="TreeGrafter"/>
</dbReference>
<evidence type="ECO:0000256" key="2">
    <source>
        <dbReference type="ARBA" id="ARBA00022737"/>
    </source>
</evidence>
<keyword evidence="1 3" id="KW-0853">WD repeat</keyword>
<feature type="repeat" description="WD" evidence="3">
    <location>
        <begin position="25"/>
        <end position="56"/>
    </location>
</feature>
<dbReference type="Proteomes" id="UP001157418">
    <property type="component" value="Unassembled WGS sequence"/>
</dbReference>
<dbReference type="PROSITE" id="PS50082">
    <property type="entry name" value="WD_REPEATS_2"/>
    <property type="match status" value="3"/>
</dbReference>
<comment type="caution">
    <text evidence="4">The sequence shown here is derived from an EMBL/GenBank/DDBJ whole genome shotgun (WGS) entry which is preliminary data.</text>
</comment>
<dbReference type="Gene3D" id="2.130.10.10">
    <property type="entry name" value="YVTN repeat-like/Quinoprotein amine dehydrogenase"/>
    <property type="match status" value="1"/>
</dbReference>
<accession>A0AAU9PD60</accession>
<dbReference type="Pfam" id="PF00400">
    <property type="entry name" value="WD40"/>
    <property type="match status" value="3"/>
</dbReference>
<dbReference type="PANTHER" id="PTHR22847">
    <property type="entry name" value="WD40 REPEAT PROTEIN"/>
    <property type="match status" value="1"/>
</dbReference>
<dbReference type="SUPFAM" id="SSF50978">
    <property type="entry name" value="WD40 repeat-like"/>
    <property type="match status" value="1"/>
</dbReference>
<dbReference type="InterPro" id="IPR036322">
    <property type="entry name" value="WD40_repeat_dom_sf"/>
</dbReference>
<name>A0AAU9PD60_9ASTR</name>
<evidence type="ECO:0000256" key="3">
    <source>
        <dbReference type="PROSITE-ProRule" id="PRU00221"/>
    </source>
</evidence>
<feature type="repeat" description="WD" evidence="3">
    <location>
        <begin position="110"/>
        <end position="136"/>
    </location>
</feature>
<dbReference type="GO" id="GO:0042393">
    <property type="term" value="F:histone binding"/>
    <property type="evidence" value="ECO:0007669"/>
    <property type="project" value="TreeGrafter"/>
</dbReference>
<dbReference type="EMBL" id="CAKMRJ010005634">
    <property type="protein sequence ID" value="CAH1448328.1"/>
    <property type="molecule type" value="Genomic_DNA"/>
</dbReference>
<evidence type="ECO:0000313" key="4">
    <source>
        <dbReference type="EMBL" id="CAH1448328.1"/>
    </source>
</evidence>
<keyword evidence="5" id="KW-1185">Reference proteome</keyword>
<dbReference type="PANTHER" id="PTHR22847:SF637">
    <property type="entry name" value="WD REPEAT DOMAIN 5B"/>
    <property type="match status" value="1"/>
</dbReference>
<keyword evidence="2" id="KW-0677">Repeat</keyword>
<gene>
    <name evidence="4" type="ORF">LVIROSA_LOCUS33882</name>
</gene>
<protein>
    <submittedName>
        <fullName evidence="4">Uncharacterized protein</fullName>
    </submittedName>
</protein>
<dbReference type="SMART" id="SM00320">
    <property type="entry name" value="WD40"/>
    <property type="match status" value="3"/>
</dbReference>
<feature type="repeat" description="WD" evidence="3">
    <location>
        <begin position="1"/>
        <end position="24"/>
    </location>
</feature>
<dbReference type="InterPro" id="IPR001680">
    <property type="entry name" value="WD40_rpt"/>
</dbReference>
<evidence type="ECO:0000256" key="1">
    <source>
        <dbReference type="ARBA" id="ARBA00022574"/>
    </source>
</evidence>
<reference evidence="4 5" key="1">
    <citation type="submission" date="2022-01" db="EMBL/GenBank/DDBJ databases">
        <authorList>
            <person name="Xiong W."/>
            <person name="Schranz E."/>
        </authorList>
    </citation>
    <scope>NUCLEOTIDE SEQUENCE [LARGE SCALE GENOMIC DNA]</scope>
</reference>
<sequence>MIVSGSFKEIVRVWDVKSNKFLKVLPAHSDPVTDVNFNRDWTLIMSSSYDGLCRIWMHLQGTLDSTLASEFLFLFLEIKVMDLSTGKFLKTNNVHTNSKYCMLSAFSITNGTYIVSGSEDNCVYLWELQTRKIVQKLEGHTDVVIIVACHLIENMIASGALENDKTVKIWIQEINKIEDQTDAIETVIQ</sequence>
<dbReference type="InterPro" id="IPR015943">
    <property type="entry name" value="WD40/YVTN_repeat-like_dom_sf"/>
</dbReference>
<organism evidence="4 5">
    <name type="scientific">Lactuca virosa</name>
    <dbReference type="NCBI Taxonomy" id="75947"/>
    <lineage>
        <taxon>Eukaryota</taxon>
        <taxon>Viridiplantae</taxon>
        <taxon>Streptophyta</taxon>
        <taxon>Embryophyta</taxon>
        <taxon>Tracheophyta</taxon>
        <taxon>Spermatophyta</taxon>
        <taxon>Magnoliopsida</taxon>
        <taxon>eudicotyledons</taxon>
        <taxon>Gunneridae</taxon>
        <taxon>Pentapetalae</taxon>
        <taxon>asterids</taxon>
        <taxon>campanulids</taxon>
        <taxon>Asterales</taxon>
        <taxon>Asteraceae</taxon>
        <taxon>Cichorioideae</taxon>
        <taxon>Cichorieae</taxon>
        <taxon>Lactucinae</taxon>
        <taxon>Lactuca</taxon>
    </lineage>
</organism>
<dbReference type="AlphaFoldDB" id="A0AAU9PD60"/>
<evidence type="ECO:0000313" key="5">
    <source>
        <dbReference type="Proteomes" id="UP001157418"/>
    </source>
</evidence>